<evidence type="ECO:0000313" key="2">
    <source>
        <dbReference type="EMBL" id="RZB99148.1"/>
    </source>
</evidence>
<dbReference type="Proteomes" id="UP000289340">
    <property type="component" value="Chromosome 8"/>
</dbReference>
<evidence type="ECO:0000313" key="3">
    <source>
        <dbReference type="Proteomes" id="UP000289340"/>
    </source>
</evidence>
<dbReference type="AlphaFoldDB" id="A0A445JL83"/>
<evidence type="ECO:0000256" key="1">
    <source>
        <dbReference type="SAM" id="MobiDB-lite"/>
    </source>
</evidence>
<proteinExistence type="predicted"/>
<comment type="caution">
    <text evidence="2">The sequence shown here is derived from an EMBL/GenBank/DDBJ whole genome shotgun (WGS) entry which is preliminary data.</text>
</comment>
<organism evidence="2 3">
    <name type="scientific">Glycine soja</name>
    <name type="common">Wild soybean</name>
    <dbReference type="NCBI Taxonomy" id="3848"/>
    <lineage>
        <taxon>Eukaryota</taxon>
        <taxon>Viridiplantae</taxon>
        <taxon>Streptophyta</taxon>
        <taxon>Embryophyta</taxon>
        <taxon>Tracheophyta</taxon>
        <taxon>Spermatophyta</taxon>
        <taxon>Magnoliopsida</taxon>
        <taxon>eudicotyledons</taxon>
        <taxon>Gunneridae</taxon>
        <taxon>Pentapetalae</taxon>
        <taxon>rosids</taxon>
        <taxon>fabids</taxon>
        <taxon>Fabales</taxon>
        <taxon>Fabaceae</taxon>
        <taxon>Papilionoideae</taxon>
        <taxon>50 kb inversion clade</taxon>
        <taxon>NPAAA clade</taxon>
        <taxon>indigoferoid/millettioid clade</taxon>
        <taxon>Phaseoleae</taxon>
        <taxon>Glycine</taxon>
        <taxon>Glycine subgen. Soja</taxon>
    </lineage>
</organism>
<dbReference type="GO" id="GO:0003723">
    <property type="term" value="F:RNA binding"/>
    <property type="evidence" value="ECO:0007669"/>
    <property type="project" value="TreeGrafter"/>
</dbReference>
<gene>
    <name evidence="2" type="ORF">D0Y65_021858</name>
</gene>
<dbReference type="PANTHER" id="PTHR43191">
    <property type="entry name" value="RRNA METHYLTRANSFERASE 3"/>
    <property type="match status" value="1"/>
</dbReference>
<dbReference type="Gene3D" id="3.30.1330.30">
    <property type="match status" value="1"/>
</dbReference>
<protein>
    <submittedName>
        <fullName evidence="2">Uncharacterized protein</fullName>
    </submittedName>
</protein>
<sequence>MQCSSIFYPQTHKIWCFKPSLSVTPPPQQQQQQRTSHEEKPKPITSVSNPFVKHCLKLRNSSSYRRSHASAIVVGATPIREICRFRESIQDGSVLMDCLILPDKADIPDGLDKSTASVVRVSSVVMRKLSGLQTTESLDAIALMKIPASFFSVDDHQKNCLKWFPSVHRILVLDGIQINMAQQQPTKASIEVHQGCLEAEGEKTSVMLAGDVSHVMCMKFMPQGSAWGHVQQCFELAVRVDVVTVFGNVMTMLEESKAGNVAGYAGLRCGLVVFGTAKIMCMGACETPAEEAVARTRQIPMS</sequence>
<reference evidence="2 3" key="1">
    <citation type="submission" date="2018-09" db="EMBL/GenBank/DDBJ databases">
        <title>A high-quality reference genome of wild soybean provides a powerful tool to mine soybean genomes.</title>
        <authorList>
            <person name="Xie M."/>
            <person name="Chung C.Y.L."/>
            <person name="Li M.-W."/>
            <person name="Wong F.-L."/>
            <person name="Chan T.-F."/>
            <person name="Lam H.-M."/>
        </authorList>
    </citation>
    <scope>NUCLEOTIDE SEQUENCE [LARGE SCALE GENOMIC DNA]</scope>
    <source>
        <strain evidence="3">cv. W05</strain>
        <tissue evidence="2">Hypocotyl of etiolated seedlings</tissue>
    </source>
</reference>
<name>A0A445JL83_GLYSO</name>
<dbReference type="SUPFAM" id="SSF55315">
    <property type="entry name" value="L30e-like"/>
    <property type="match status" value="1"/>
</dbReference>
<dbReference type="FunFam" id="3.30.1330.30:FF:000034">
    <property type="entry name" value="Os03g0685100 protein"/>
    <property type="match status" value="1"/>
</dbReference>
<dbReference type="EMBL" id="QZWG01000008">
    <property type="protein sequence ID" value="RZB99148.1"/>
    <property type="molecule type" value="Genomic_DNA"/>
</dbReference>
<dbReference type="InterPro" id="IPR029064">
    <property type="entry name" value="Ribosomal_eL30-like_sf"/>
</dbReference>
<feature type="region of interest" description="Disordered" evidence="1">
    <location>
        <begin position="23"/>
        <end position="45"/>
    </location>
</feature>
<keyword evidence="3" id="KW-1185">Reference proteome</keyword>
<accession>A0A445JL83</accession>
<dbReference type="InterPro" id="IPR051259">
    <property type="entry name" value="rRNA_Methyltransferase"/>
</dbReference>
<dbReference type="PANTHER" id="PTHR43191:SF2">
    <property type="entry name" value="RRNA METHYLTRANSFERASE 3, MITOCHONDRIAL"/>
    <property type="match status" value="1"/>
</dbReference>